<reference evidence="2 3" key="1">
    <citation type="journal article" date="2017" name="Nat. Commun.">
        <title>Genome assembly with in vitro proximity ligation data and whole-genome triplication in lettuce.</title>
        <authorList>
            <person name="Reyes-Chin-Wo S."/>
            <person name="Wang Z."/>
            <person name="Yang X."/>
            <person name="Kozik A."/>
            <person name="Arikit S."/>
            <person name="Song C."/>
            <person name="Xia L."/>
            <person name="Froenicke L."/>
            <person name="Lavelle D.O."/>
            <person name="Truco M.J."/>
            <person name="Xia R."/>
            <person name="Zhu S."/>
            <person name="Xu C."/>
            <person name="Xu H."/>
            <person name="Xu X."/>
            <person name="Cox K."/>
            <person name="Korf I."/>
            <person name="Meyers B.C."/>
            <person name="Michelmore R.W."/>
        </authorList>
    </citation>
    <scope>NUCLEOTIDE SEQUENCE [LARGE SCALE GENOMIC DNA]</scope>
    <source>
        <strain evidence="3">cv. Salinas</strain>
        <tissue evidence="2">Seedlings</tissue>
    </source>
</reference>
<dbReference type="InterPro" id="IPR000120">
    <property type="entry name" value="Amidase"/>
</dbReference>
<proteinExistence type="predicted"/>
<dbReference type="Gramene" id="rna-gnl|WGS:NBSK|LSAT_1X81601_mrna">
    <property type="protein sequence ID" value="cds-PLY75652.1"/>
    <property type="gene ID" value="gene-LSAT_1X81601"/>
</dbReference>
<dbReference type="PANTHER" id="PTHR11895">
    <property type="entry name" value="TRANSAMIDASE"/>
    <property type="match status" value="1"/>
</dbReference>
<dbReference type="AlphaFoldDB" id="A0A9R1XUW5"/>
<dbReference type="Proteomes" id="UP000235145">
    <property type="component" value="Unassembled WGS sequence"/>
</dbReference>
<dbReference type="Pfam" id="PF01425">
    <property type="entry name" value="Amidase"/>
    <property type="match status" value="1"/>
</dbReference>
<name>A0A9R1XUW5_LACSA</name>
<evidence type="ECO:0000259" key="1">
    <source>
        <dbReference type="Pfam" id="PF01425"/>
    </source>
</evidence>
<dbReference type="GO" id="GO:0003824">
    <property type="term" value="F:catalytic activity"/>
    <property type="evidence" value="ECO:0007669"/>
    <property type="project" value="InterPro"/>
</dbReference>
<dbReference type="InterPro" id="IPR036928">
    <property type="entry name" value="AS_sf"/>
</dbReference>
<sequence>MGILKDNGVVYEPINEVDLSPNSDQLYLHSDVKAPRMAGFLAKVFVWFLEMKIIGKILLYFLKKNNRIQKLVSYAVLEESPLYVPLHPYEEFEEQEEEIECLNRGLSASEQVQHAVDCLQSSDSSILEDSNFSFRRWTILDYSRAYTSRQITPLMVAERLISAIMQSSGPEMDMSFFISYDTHDILRQATESTLRYQRGEAISVLDGVPIAVKDEIDCMPYPTTGGSKWLHKVRPCKEDACCVQRLRACGAILVGKTNMHELGAGTSGINPHYGTSRNPYDPKRISGGSSSGSAAVVCAGLCPVALGVDGGGSVRMPAALCGVIGLKPSFGRIPHTGVLPLNWTVGMVGILAGTVEDSLIVYAAISGPAESHKPKIPRLNLPKLNLSNMSSIRMAKSNEWFNDCSDDIRACCSRALANLHKLYGWETIEVTLPDIEVMRLAHYVTIGSECTASIAHHLEKMGKSESGWDVRVALSIYASFNSRDYLNAQRIRNRQMRFHEKIFSMADVIVSPMVGVTAYEIKDDVRDTGELDYVNGAALVRYSIAGNFLGLPAVTVPVGYDRLGLPIGIQFIGKPWSEAKLIQIAYAMEALCKAEYKKPHVFYDILAPS</sequence>
<dbReference type="InterPro" id="IPR023631">
    <property type="entry name" value="Amidase_dom"/>
</dbReference>
<dbReference type="Gene3D" id="3.90.1300.10">
    <property type="entry name" value="Amidase signature (AS) domain"/>
    <property type="match status" value="1"/>
</dbReference>
<evidence type="ECO:0000313" key="2">
    <source>
        <dbReference type="EMBL" id="KAJ0226509.1"/>
    </source>
</evidence>
<comment type="caution">
    <text evidence="2">The sequence shown here is derived from an EMBL/GenBank/DDBJ whole genome shotgun (WGS) entry which is preliminary data.</text>
</comment>
<evidence type="ECO:0000313" key="3">
    <source>
        <dbReference type="Proteomes" id="UP000235145"/>
    </source>
</evidence>
<dbReference type="SUPFAM" id="SSF75304">
    <property type="entry name" value="Amidase signature (AS) enzymes"/>
    <property type="match status" value="1"/>
</dbReference>
<dbReference type="EMBL" id="NBSK02000001">
    <property type="protein sequence ID" value="KAJ0226509.1"/>
    <property type="molecule type" value="Genomic_DNA"/>
</dbReference>
<protein>
    <recommendedName>
        <fullName evidence="1">Amidase domain-containing protein</fullName>
    </recommendedName>
</protein>
<feature type="domain" description="Amidase" evidence="1">
    <location>
        <begin position="179"/>
        <end position="581"/>
    </location>
</feature>
<accession>A0A9R1XUW5</accession>
<gene>
    <name evidence="2" type="ORF">LSAT_V11C100032890</name>
</gene>
<dbReference type="PANTHER" id="PTHR11895:SF67">
    <property type="entry name" value="AMIDASE DOMAIN-CONTAINING PROTEIN"/>
    <property type="match status" value="1"/>
</dbReference>
<keyword evidence="3" id="KW-1185">Reference proteome</keyword>
<organism evidence="2 3">
    <name type="scientific">Lactuca sativa</name>
    <name type="common">Garden lettuce</name>
    <dbReference type="NCBI Taxonomy" id="4236"/>
    <lineage>
        <taxon>Eukaryota</taxon>
        <taxon>Viridiplantae</taxon>
        <taxon>Streptophyta</taxon>
        <taxon>Embryophyta</taxon>
        <taxon>Tracheophyta</taxon>
        <taxon>Spermatophyta</taxon>
        <taxon>Magnoliopsida</taxon>
        <taxon>eudicotyledons</taxon>
        <taxon>Gunneridae</taxon>
        <taxon>Pentapetalae</taxon>
        <taxon>asterids</taxon>
        <taxon>campanulids</taxon>
        <taxon>Asterales</taxon>
        <taxon>Asteraceae</taxon>
        <taxon>Cichorioideae</taxon>
        <taxon>Cichorieae</taxon>
        <taxon>Lactucinae</taxon>
        <taxon>Lactuca</taxon>
    </lineage>
</organism>
<dbReference type="OrthoDB" id="421993at2759"/>